<protein>
    <submittedName>
        <fullName evidence="1">Uncharacterized protein</fullName>
    </submittedName>
</protein>
<evidence type="ECO:0000313" key="2">
    <source>
        <dbReference type="Proteomes" id="UP000287447"/>
    </source>
</evidence>
<reference evidence="2" key="1">
    <citation type="submission" date="2019-01" db="EMBL/GenBank/DDBJ databases">
        <title>Gri0909 isolated from a small marine red alga.</title>
        <authorList>
            <person name="Kim J."/>
            <person name="Jeong S.E."/>
            <person name="Jeon C.O."/>
        </authorList>
    </citation>
    <scope>NUCLEOTIDE SEQUENCE [LARGE SCALE GENOMIC DNA]</scope>
    <source>
        <strain evidence="2">Gri0909</strain>
    </source>
</reference>
<dbReference type="EMBL" id="SADE01000002">
    <property type="protein sequence ID" value="RVU36588.1"/>
    <property type="molecule type" value="Genomic_DNA"/>
</dbReference>
<accession>A0A3S2WS63</accession>
<dbReference type="Proteomes" id="UP000287447">
    <property type="component" value="Unassembled WGS sequence"/>
</dbReference>
<comment type="caution">
    <text evidence="1">The sequence shown here is derived from an EMBL/GenBank/DDBJ whole genome shotgun (WGS) entry which is preliminary data.</text>
</comment>
<keyword evidence="2" id="KW-1185">Reference proteome</keyword>
<name>A0A3S2WS63_9PROT</name>
<gene>
    <name evidence="1" type="ORF">EOI86_15495</name>
</gene>
<dbReference type="AlphaFoldDB" id="A0A3S2WS63"/>
<dbReference type="RefSeq" id="WP_127766064.1">
    <property type="nucleotide sequence ID" value="NZ_SADE01000002.1"/>
</dbReference>
<sequence>MIFDFVANVSVDGQVIQLEGDAWSLLETDNRQVLDREFLDFVADRDRQVVSDILFDVEPGQAPLRFDVTIVSGTGKESQTTIFAAPVFDGGRYKFTRLAAKRKDPLAIDTVSGAEAFNEVMESFEHKLQAAIDSNQAAVMSIFSVEGADAVATSQAGDRLQALLTEKTAGEVCRISDSSAVLLHDETTSADTIGGAIAGEMEGHGGLSTYSLELSDDTIDAASRMEMASGVLAAAVQPGIKLGSGTQKLSDGYEQARGQVTAAIAGAVPAISFAAQWGATDTRVGLADIPELLRRWNGGGKQGGAMLQDILRSHLEAVARVKPDGIPVCVPIHAASLMFLEKAEWDGFDLMVMPVGLRELDEELQQDAATLLSTQYVMVDIADLAHCPAVLAQLISAEALSFLRVDMHKVSKLSDAELDSFKQVYDFCSARGIYVLVSRVDPGRIENLIERAKVIFLPETYLQNQA</sequence>
<organism evidence="1 2">
    <name type="scientific">Hwanghaeella grinnelliae</name>
    <dbReference type="NCBI Taxonomy" id="2500179"/>
    <lineage>
        <taxon>Bacteria</taxon>
        <taxon>Pseudomonadati</taxon>
        <taxon>Pseudomonadota</taxon>
        <taxon>Alphaproteobacteria</taxon>
        <taxon>Rhodospirillales</taxon>
        <taxon>Rhodospirillaceae</taxon>
        <taxon>Hwanghaeella</taxon>
    </lineage>
</organism>
<evidence type="ECO:0000313" key="1">
    <source>
        <dbReference type="EMBL" id="RVU36588.1"/>
    </source>
</evidence>
<proteinExistence type="predicted"/>